<evidence type="ECO:0000256" key="1">
    <source>
        <dbReference type="ARBA" id="ARBA00022598"/>
    </source>
</evidence>
<evidence type="ECO:0000313" key="7">
    <source>
        <dbReference type="Proteomes" id="UP000663651"/>
    </source>
</evidence>
<dbReference type="InterPro" id="IPR040570">
    <property type="entry name" value="LAL_C2"/>
</dbReference>
<keyword evidence="7" id="KW-1185">Reference proteome</keyword>
<organism evidence="6 7">
    <name type="scientific">Geobacter benzoatilyticus</name>
    <dbReference type="NCBI Taxonomy" id="2815309"/>
    <lineage>
        <taxon>Bacteria</taxon>
        <taxon>Pseudomonadati</taxon>
        <taxon>Thermodesulfobacteriota</taxon>
        <taxon>Desulfuromonadia</taxon>
        <taxon>Geobacterales</taxon>
        <taxon>Geobacteraceae</taxon>
        <taxon>Geobacter</taxon>
    </lineage>
</organism>
<dbReference type="SUPFAM" id="SSF56059">
    <property type="entry name" value="Glutathione synthetase ATP-binding domain-like"/>
    <property type="match status" value="1"/>
</dbReference>
<evidence type="ECO:0000259" key="5">
    <source>
        <dbReference type="PROSITE" id="PS50975"/>
    </source>
</evidence>
<dbReference type="RefSeq" id="WP_207165171.1">
    <property type="nucleotide sequence ID" value="NZ_CP071382.1"/>
</dbReference>
<dbReference type="Proteomes" id="UP000663651">
    <property type="component" value="Chromosome"/>
</dbReference>
<dbReference type="PROSITE" id="PS50975">
    <property type="entry name" value="ATP_GRASP"/>
    <property type="match status" value="1"/>
</dbReference>
<evidence type="ECO:0000313" key="6">
    <source>
        <dbReference type="EMBL" id="QSV47173.1"/>
    </source>
</evidence>
<evidence type="ECO:0000256" key="3">
    <source>
        <dbReference type="ARBA" id="ARBA00022840"/>
    </source>
</evidence>
<dbReference type="InterPro" id="IPR011761">
    <property type="entry name" value="ATP-grasp"/>
</dbReference>
<keyword evidence="1" id="KW-0436">Ligase</keyword>
<name>A0ABX7Q6T0_9BACT</name>
<keyword evidence="3 4" id="KW-0067">ATP-binding</keyword>
<dbReference type="InterPro" id="IPR016185">
    <property type="entry name" value="PreATP-grasp_dom_sf"/>
</dbReference>
<dbReference type="Pfam" id="PF13535">
    <property type="entry name" value="ATP-grasp_4"/>
    <property type="match status" value="1"/>
</dbReference>
<dbReference type="Gene3D" id="3.40.50.20">
    <property type="match status" value="1"/>
</dbReference>
<dbReference type="EMBL" id="CP071382">
    <property type="protein sequence ID" value="QSV47173.1"/>
    <property type="molecule type" value="Genomic_DNA"/>
</dbReference>
<dbReference type="Gene3D" id="3.30.1490.20">
    <property type="entry name" value="ATP-grasp fold, A domain"/>
    <property type="match status" value="1"/>
</dbReference>
<evidence type="ECO:0000256" key="4">
    <source>
        <dbReference type="PROSITE-ProRule" id="PRU00409"/>
    </source>
</evidence>
<dbReference type="Gene3D" id="3.30.470.20">
    <property type="entry name" value="ATP-grasp fold, B domain"/>
    <property type="match status" value="1"/>
</dbReference>
<dbReference type="PANTHER" id="PTHR43585:SF2">
    <property type="entry name" value="ATP-GRASP ENZYME FSQD"/>
    <property type="match status" value="1"/>
</dbReference>
<reference evidence="6 7" key="1">
    <citation type="submission" date="2021-03" db="EMBL/GenBank/DDBJ databases">
        <title>Geobacter metallireducens gen. nov. sp. nov., a microorganism capable of coupling the complete oxidation of organic compounds to the reduction of iron and other metals.</title>
        <authorList>
            <person name="Li Y."/>
        </authorList>
    </citation>
    <scope>NUCLEOTIDE SEQUENCE [LARGE SCALE GENOMIC DNA]</scope>
    <source>
        <strain evidence="6 7">Jerry-YX</strain>
    </source>
</reference>
<dbReference type="InterPro" id="IPR052032">
    <property type="entry name" value="ATP-dep_AA_Ligase"/>
</dbReference>
<protein>
    <submittedName>
        <fullName evidence="6">ATP-grasp domain-containing protein</fullName>
    </submittedName>
</protein>
<evidence type="ECO:0000256" key="2">
    <source>
        <dbReference type="ARBA" id="ARBA00022741"/>
    </source>
</evidence>
<sequence>MNSEKRPAILVVSAGIMQIPALERARALGYYVIASDRNPEAPGFQLADEHLVLDVKDIEGHVAWAREHGKRVGLKGAFAGADVAITVAAVCEELGLPGVPFEVARRSNNKALMKERWLRDKIPTPWSAEASTLEEAQKILVHTGFPAIVKAVDGAASRGSMRIDRPDQLPIAFKAACATSRTGTAIVEQFVVGKEQSVETIIWKGKHYHVSLADRHFGFAPYAIETAHVDPSTLDKDTQKRICEVVDAAADSLGIDFGPAKADMILTDQGPMILEMPARLSGGFHSQYTTPLSSGKDPIKAVMKLAMGDKLDESLLSSKHDWTSICAGIFPEPGIIRSIRGVEEARALPGIEQILITKAVGDRVEPMIDNGKRCCWVIAVGENEQDAWSRIDAARQVIRFETVP</sequence>
<gene>
    <name evidence="6" type="ORF">JZM60_07910</name>
</gene>
<keyword evidence="2 4" id="KW-0547">Nucleotide-binding</keyword>
<dbReference type="PANTHER" id="PTHR43585">
    <property type="entry name" value="FUMIPYRROLE BIOSYNTHESIS PROTEIN C"/>
    <property type="match status" value="1"/>
</dbReference>
<accession>A0ABX7Q6T0</accession>
<proteinExistence type="predicted"/>
<feature type="domain" description="ATP-grasp" evidence="5">
    <location>
        <begin position="114"/>
        <end position="307"/>
    </location>
</feature>
<dbReference type="InterPro" id="IPR013815">
    <property type="entry name" value="ATP_grasp_subdomain_1"/>
</dbReference>
<dbReference type="SUPFAM" id="SSF52440">
    <property type="entry name" value="PreATP-grasp domain"/>
    <property type="match status" value="1"/>
</dbReference>
<dbReference type="Pfam" id="PF18603">
    <property type="entry name" value="LAL_C2"/>
    <property type="match status" value="1"/>
</dbReference>